<gene>
    <name evidence="1" type="ORF">AVR91_0238580</name>
</gene>
<evidence type="ECO:0000313" key="2">
    <source>
        <dbReference type="Proteomes" id="UP000076660"/>
    </source>
</evidence>
<dbReference type="Proteomes" id="UP000076660">
    <property type="component" value="Unassembled WGS sequence"/>
</dbReference>
<evidence type="ECO:0000313" key="1">
    <source>
        <dbReference type="EMBL" id="ONF62273.1"/>
    </source>
</evidence>
<accession>A0A1W2LHI2</accession>
<comment type="caution">
    <text evidence="1">The sequence shown here is derived from an EMBL/GenBank/DDBJ whole genome shotgun (WGS) entry which is preliminary data.</text>
</comment>
<sequence>MTEQTMSVRVIDRSGWGTSAPYPAIRRVEISRCCPTCGGQRGEPRNHNFYEDGQHLSCDVWDNPCGHVDMHEAVLAEAKADQTKGECQHGRH</sequence>
<dbReference type="EMBL" id="LQMT02000042">
    <property type="protein sequence ID" value="ONF62273.1"/>
    <property type="molecule type" value="Genomic_DNA"/>
</dbReference>
<protein>
    <submittedName>
        <fullName evidence="1">Uncharacterized protein</fullName>
    </submittedName>
</protein>
<name>A0A1W2LHI2_9PSEU</name>
<dbReference type="AlphaFoldDB" id="A0A1W2LHI2"/>
<organism evidence="1 2">
    <name type="scientific">Amycolatopsis keratiniphila subsp. keratiniphila</name>
    <dbReference type="NCBI Taxonomy" id="227715"/>
    <lineage>
        <taxon>Bacteria</taxon>
        <taxon>Bacillati</taxon>
        <taxon>Actinomycetota</taxon>
        <taxon>Actinomycetes</taxon>
        <taxon>Pseudonocardiales</taxon>
        <taxon>Pseudonocardiaceae</taxon>
        <taxon>Amycolatopsis</taxon>
        <taxon>Amycolatopsis japonica group</taxon>
    </lineage>
</organism>
<reference evidence="1 2" key="1">
    <citation type="submission" date="2016-12" db="EMBL/GenBank/DDBJ databases">
        <title>Amycolatopsis keratiniphila subsp. keratiniphila genome sequencing and assembly.</title>
        <authorList>
            <person name="Mayilraj S."/>
            <person name="Kaur N."/>
        </authorList>
    </citation>
    <scope>NUCLEOTIDE SEQUENCE [LARGE SCALE GENOMIC DNA]</scope>
    <source>
        <strain evidence="1 2">DSM 44409</strain>
    </source>
</reference>
<proteinExistence type="predicted"/>